<dbReference type="OrthoDB" id="1254493at2"/>
<keyword evidence="2" id="KW-1185">Reference proteome</keyword>
<dbReference type="STRING" id="238.BBD35_07715"/>
<accession>A0A1T3FAD4</accession>
<comment type="caution">
    <text evidence="1">The sequence shown here is derived from an EMBL/GenBank/DDBJ whole genome shotgun (WGS) entry which is preliminary data.</text>
</comment>
<evidence type="ECO:0000313" key="2">
    <source>
        <dbReference type="Proteomes" id="UP000188947"/>
    </source>
</evidence>
<sequence length="255" mass="29117">MISIPAVAFAQRIFIGKVTDENGNAIPHAFIININTNENLLADEYGVFSIKAKPGQEIRVVSGRFERQGKILREDDFKQNQVFKLLPHIQEIEGVNIGYRPTGHLETDLGKMQRDKELAELKNKIRMALNMKSDPNEIRPVLRTPSAFSNQTSLNGASIDMVKVINLFKGKSKKEKYKKDPTTRLIENVGFIYRNVGTMFFESLGIPKNKVSDFIVFVLKKNSLEKELKEQDYNAIRDVMRENVTPFLDELTKKV</sequence>
<protein>
    <recommendedName>
        <fullName evidence="3">Carboxypeptidase regulatory-like domain-containing protein</fullName>
    </recommendedName>
</protein>
<proteinExistence type="predicted"/>
<gene>
    <name evidence="1" type="ORF">BMF97_04525</name>
</gene>
<dbReference type="AlphaFoldDB" id="A0A1T3FAD4"/>
<organism evidence="1 2">
    <name type="scientific">Elizabethkingia meningoseptica</name>
    <name type="common">Chryseobacterium meningosepticum</name>
    <dbReference type="NCBI Taxonomy" id="238"/>
    <lineage>
        <taxon>Bacteria</taxon>
        <taxon>Pseudomonadati</taxon>
        <taxon>Bacteroidota</taxon>
        <taxon>Flavobacteriia</taxon>
        <taxon>Flavobacteriales</taxon>
        <taxon>Weeksellaceae</taxon>
        <taxon>Elizabethkingia</taxon>
    </lineage>
</organism>
<dbReference type="SUPFAM" id="SSF49464">
    <property type="entry name" value="Carboxypeptidase regulatory domain-like"/>
    <property type="match status" value="1"/>
</dbReference>
<dbReference type="InterPro" id="IPR008969">
    <property type="entry name" value="CarboxyPept-like_regulatory"/>
</dbReference>
<evidence type="ECO:0008006" key="3">
    <source>
        <dbReference type="Google" id="ProtNLM"/>
    </source>
</evidence>
<evidence type="ECO:0000313" key="1">
    <source>
        <dbReference type="EMBL" id="OOH97181.1"/>
    </source>
</evidence>
<dbReference type="eggNOG" id="ENOG50335GZ">
    <property type="taxonomic scope" value="Bacteria"/>
</dbReference>
<dbReference type="Proteomes" id="UP000188947">
    <property type="component" value="Unassembled WGS sequence"/>
</dbReference>
<name>A0A1T3FAD4_ELIME</name>
<dbReference type="EMBL" id="MPOG01000006">
    <property type="protein sequence ID" value="OOH97181.1"/>
    <property type="molecule type" value="Genomic_DNA"/>
</dbReference>
<reference evidence="1 2" key="1">
    <citation type="submission" date="2016-11" db="EMBL/GenBank/DDBJ databases">
        <title>Genome sequence and comparative genomic analysis of clinical strain Elizabethkingia meningoseptica 61421 PRCM.</title>
        <authorList>
            <person name="Wang M."/>
            <person name="Hu S."/>
            <person name="Cao L."/>
            <person name="Jiang T."/>
            <person name="Zhou Y."/>
            <person name="Ming D."/>
        </authorList>
    </citation>
    <scope>NUCLEOTIDE SEQUENCE [LARGE SCALE GENOMIC DNA]</scope>
    <source>
        <strain evidence="1 2">61421 PRCM</strain>
    </source>
</reference>